<dbReference type="InterPro" id="IPR001810">
    <property type="entry name" value="F-box_dom"/>
</dbReference>
<dbReference type="InterPro" id="IPR036047">
    <property type="entry name" value="F-box-like_dom_sf"/>
</dbReference>
<dbReference type="ExpressionAtlas" id="B6U078">
    <property type="expression patterns" value="baseline and differential"/>
</dbReference>
<dbReference type="Pfam" id="PF23635">
    <property type="entry name" value="Beta-prop_AT5G49610-like"/>
    <property type="match status" value="1"/>
</dbReference>
<dbReference type="AlphaFoldDB" id="B6U078"/>
<dbReference type="EMBL" id="EU970643">
    <property type="protein sequence ID" value="ACG42761.1"/>
    <property type="molecule type" value="mRNA"/>
</dbReference>
<sequence>MTSRNHRTLPGLEATEPERPAAALSIDLMEEIFLRVASPADLARASTACVSFRRIISDPSFLRRYRSIHPPLLLGLIGVAGFTPADPPHPSAALSRAVARAADISFDFLPRSRTANWRHSHPWYPCDVRDGRVLVKCIREEPVVYLDLAVCDPLSRRYLLLPPLAEDLVLASVGLQKPSVVHSGVSFIPSGGVEETSFRVISWKYSKTRLAVFVFTSSSGSCSVGTSTTRDDLGLDHEFVRLYSVQCVYGHCYWRLCGTSKLIKLDMNSMEFSTVDLPPDHEKRNVIIVESWGSNVAMFSMIDEGASVDYYTSSQNDSEKSHEWHMMISIPLPADYIIGPCFKGPAEGYIFLEGIRIDHEAGHSGLFSLEIKSFKIERVCMSPYRFFGRPYFGFPPSMSPTRI</sequence>
<dbReference type="PANTHER" id="PTHR31264">
    <property type="entry name" value="OS07G0554500 PROTEIN-RELATED"/>
    <property type="match status" value="1"/>
</dbReference>
<reference evidence="2" key="1">
    <citation type="journal article" date="2009" name="Plant Mol. Biol.">
        <title>Insights into corn genes derived from large-scale cDNA sequencing.</title>
        <authorList>
            <person name="Alexandrov N.N."/>
            <person name="Brover V.V."/>
            <person name="Freidin S."/>
            <person name="Troukhan M.E."/>
            <person name="Tatarinova T.V."/>
            <person name="Zhang H."/>
            <person name="Swaller T.J."/>
            <person name="Lu Y.P."/>
            <person name="Bouck J."/>
            <person name="Flavell R.B."/>
            <person name="Feldmann K.A."/>
        </authorList>
    </citation>
    <scope>NUCLEOTIDE SEQUENCE</scope>
</reference>
<evidence type="ECO:0000313" key="2">
    <source>
        <dbReference type="EMBL" id="ACG42761.1"/>
    </source>
</evidence>
<proteinExistence type="evidence at transcript level"/>
<dbReference type="OrthoDB" id="685304at2759"/>
<dbReference type="SUPFAM" id="SSF81383">
    <property type="entry name" value="F-box domain"/>
    <property type="match status" value="1"/>
</dbReference>
<dbReference type="SMART" id="SM00256">
    <property type="entry name" value="FBOX"/>
    <property type="match status" value="1"/>
</dbReference>
<name>B6U078_MAIZE</name>
<dbReference type="RefSeq" id="NP_001151411.2">
    <property type="nucleotide sequence ID" value="NM_001157939.3"/>
</dbReference>
<dbReference type="InterPro" id="IPR056594">
    <property type="entry name" value="AT5G49610-like_b-prop"/>
</dbReference>
<dbReference type="GeneID" id="100285044"/>
<protein>
    <submittedName>
        <fullName evidence="2">F-box domain containing protein</fullName>
    </submittedName>
</protein>
<dbReference type="KEGG" id="zma:100285044"/>
<feature type="domain" description="F-box" evidence="1">
    <location>
        <begin position="24"/>
        <end position="65"/>
    </location>
</feature>
<accession>B6U078</accession>
<evidence type="ECO:0000259" key="1">
    <source>
        <dbReference type="SMART" id="SM00256"/>
    </source>
</evidence>
<organism evidence="2">
    <name type="scientific">Zea mays</name>
    <name type="common">Maize</name>
    <dbReference type="NCBI Taxonomy" id="4577"/>
    <lineage>
        <taxon>Eukaryota</taxon>
        <taxon>Viridiplantae</taxon>
        <taxon>Streptophyta</taxon>
        <taxon>Embryophyta</taxon>
        <taxon>Tracheophyta</taxon>
        <taxon>Spermatophyta</taxon>
        <taxon>Magnoliopsida</taxon>
        <taxon>Liliopsida</taxon>
        <taxon>Poales</taxon>
        <taxon>Poaceae</taxon>
        <taxon>PACMAD clade</taxon>
        <taxon>Panicoideae</taxon>
        <taxon>Andropogonodae</taxon>
        <taxon>Andropogoneae</taxon>
        <taxon>Tripsacinae</taxon>
        <taxon>Zea</taxon>
    </lineage>
</organism>
<dbReference type="PANTHER" id="PTHR31264:SF3">
    <property type="entry name" value="OS07G0554100 PROTEIN"/>
    <property type="match status" value="1"/>
</dbReference>